<reference evidence="2 3" key="1">
    <citation type="submission" date="2017-09" db="EMBL/GenBank/DDBJ databases">
        <title>Bacterial strain isolated from the female urinary microbiota.</title>
        <authorList>
            <person name="Thomas-White K."/>
            <person name="Kumar N."/>
            <person name="Forster S."/>
            <person name="Putonti C."/>
            <person name="Lawley T."/>
            <person name="Wolfe A.J."/>
        </authorList>
    </citation>
    <scope>NUCLEOTIDE SEQUENCE [LARGE SCALE GENOMIC DNA]</scope>
    <source>
        <strain evidence="2 3">UMB0792</strain>
    </source>
</reference>
<feature type="region of interest" description="Disordered" evidence="1">
    <location>
        <begin position="15"/>
        <end position="46"/>
    </location>
</feature>
<evidence type="ECO:0000256" key="1">
    <source>
        <dbReference type="SAM" id="MobiDB-lite"/>
    </source>
</evidence>
<evidence type="ECO:0000313" key="2">
    <source>
        <dbReference type="EMBL" id="PMC64101.1"/>
    </source>
</evidence>
<dbReference type="AlphaFoldDB" id="A0A2N6T444"/>
<organism evidence="2 3">
    <name type="scientific">Corynebacterium tuscaniense</name>
    <dbReference type="NCBI Taxonomy" id="302449"/>
    <lineage>
        <taxon>Bacteria</taxon>
        <taxon>Bacillati</taxon>
        <taxon>Actinomycetota</taxon>
        <taxon>Actinomycetes</taxon>
        <taxon>Mycobacteriales</taxon>
        <taxon>Corynebacteriaceae</taxon>
        <taxon>Corynebacterium</taxon>
    </lineage>
</organism>
<protein>
    <submittedName>
        <fullName evidence="2">Uncharacterized protein</fullName>
    </submittedName>
</protein>
<evidence type="ECO:0000313" key="3">
    <source>
        <dbReference type="Proteomes" id="UP000235836"/>
    </source>
</evidence>
<dbReference type="RefSeq" id="WP_102724162.1">
    <property type="nucleotide sequence ID" value="NZ_PNHG01000010.1"/>
</dbReference>
<sequence length="144" mass="15330">MYYPVPGHSHLKVLVPDVSRPGDSRPLGQSPGRLSQAAMSGRFGSPAPDPAELAAVSPLVRVALDAAFGIRDIRTLQERSFSYGVRAHVRARRRTGAAPAGGVHVLSAHARGEGEYHGSATSGGRHYAWVARIADGRLLSFRVL</sequence>
<accession>A0A2N6T444</accession>
<dbReference type="EMBL" id="PNHG01000010">
    <property type="protein sequence ID" value="PMC64101.1"/>
    <property type="molecule type" value="Genomic_DNA"/>
</dbReference>
<dbReference type="Proteomes" id="UP000235836">
    <property type="component" value="Unassembled WGS sequence"/>
</dbReference>
<comment type="caution">
    <text evidence="2">The sequence shown here is derived from an EMBL/GenBank/DDBJ whole genome shotgun (WGS) entry which is preliminary data.</text>
</comment>
<keyword evidence="3" id="KW-1185">Reference proteome</keyword>
<name>A0A2N6T444_9CORY</name>
<proteinExistence type="predicted"/>
<gene>
    <name evidence="2" type="ORF">CJ203_07605</name>
</gene>